<name>A0A1S9RH53_PENBI</name>
<keyword evidence="1" id="KW-0732">Signal</keyword>
<feature type="signal peptide" evidence="1">
    <location>
        <begin position="1"/>
        <end position="24"/>
    </location>
</feature>
<organism evidence="2 3">
    <name type="scientific">Penicillium brasilianum</name>
    <dbReference type="NCBI Taxonomy" id="104259"/>
    <lineage>
        <taxon>Eukaryota</taxon>
        <taxon>Fungi</taxon>
        <taxon>Dikarya</taxon>
        <taxon>Ascomycota</taxon>
        <taxon>Pezizomycotina</taxon>
        <taxon>Eurotiomycetes</taxon>
        <taxon>Eurotiomycetidae</taxon>
        <taxon>Eurotiales</taxon>
        <taxon>Aspergillaceae</taxon>
        <taxon>Penicillium</taxon>
    </lineage>
</organism>
<reference evidence="3" key="1">
    <citation type="submission" date="2015-09" db="EMBL/GenBank/DDBJ databases">
        <authorList>
            <person name="Fill T.P."/>
            <person name="Baretta J.F."/>
            <person name="de Almeida L.G."/>
            <person name="Rocha M."/>
            <person name="de Souza D.H."/>
            <person name="Malavazi I."/>
            <person name="Cerdeira L.T."/>
            <person name="Hong H."/>
            <person name="Samborskyy M."/>
            <person name="de Vasconcelos A.T."/>
            <person name="Leadlay P."/>
            <person name="Rodrigues-Filho E."/>
        </authorList>
    </citation>
    <scope>NUCLEOTIDE SEQUENCE [LARGE SCALE GENOMIC DNA]</scope>
    <source>
        <strain evidence="3">LaBioMMi 136</strain>
    </source>
</reference>
<proteinExistence type="predicted"/>
<comment type="caution">
    <text evidence="2">The sequence shown here is derived from an EMBL/GenBank/DDBJ whole genome shotgun (WGS) entry which is preliminary data.</text>
</comment>
<dbReference type="Proteomes" id="UP000190744">
    <property type="component" value="Unassembled WGS sequence"/>
</dbReference>
<feature type="chain" id="PRO_5012210673" evidence="1">
    <location>
        <begin position="25"/>
        <end position="141"/>
    </location>
</feature>
<evidence type="ECO:0000313" key="2">
    <source>
        <dbReference type="EMBL" id="OOQ84852.1"/>
    </source>
</evidence>
<evidence type="ECO:0000313" key="3">
    <source>
        <dbReference type="Proteomes" id="UP000190744"/>
    </source>
</evidence>
<accession>A0A1S9RH53</accession>
<sequence>MEVNKTFPGTVLLASLAGLHFTAANAPVALYETIPSTLYTPTTRVNTFPIPSIPAMLDITSRDTPHLPDIRLKYSLAGTNPTESSFSEHPGPCRLCRLDHNHNRLSPITLELPSHSSPLGKVHPASQDVRSCILHQPLLYD</sequence>
<evidence type="ECO:0000256" key="1">
    <source>
        <dbReference type="SAM" id="SignalP"/>
    </source>
</evidence>
<dbReference type="EMBL" id="LJBN01000174">
    <property type="protein sequence ID" value="OOQ84852.1"/>
    <property type="molecule type" value="Genomic_DNA"/>
</dbReference>
<protein>
    <submittedName>
        <fullName evidence="2">Uncharacterized protein</fullName>
    </submittedName>
</protein>
<dbReference type="AlphaFoldDB" id="A0A1S9RH53"/>
<gene>
    <name evidence="2" type="ORF">PEBR_28553</name>
</gene>